<dbReference type="PROSITE" id="PS01162">
    <property type="entry name" value="QOR_ZETA_CRYSTAL"/>
    <property type="match status" value="1"/>
</dbReference>
<accession>A0A395MEX6</accession>
<evidence type="ECO:0000256" key="5">
    <source>
        <dbReference type="SAM" id="SignalP"/>
    </source>
</evidence>
<keyword evidence="4" id="KW-0326">Glycosidase</keyword>
<dbReference type="Gene3D" id="3.40.50.720">
    <property type="entry name" value="NAD(P)-binding Rossmann-like Domain"/>
    <property type="match status" value="1"/>
</dbReference>
<dbReference type="Gene3D" id="3.20.20.80">
    <property type="entry name" value="Glycosidases"/>
    <property type="match status" value="1"/>
</dbReference>
<name>A0A395MEX6_9HYPO</name>
<dbReference type="PANTHER" id="PTHR11695:SF294">
    <property type="entry name" value="RETICULON-4-INTERACTING PROTEIN 1, MITOCHONDRIAL"/>
    <property type="match status" value="1"/>
</dbReference>
<dbReference type="PANTHER" id="PTHR11695">
    <property type="entry name" value="ALCOHOL DEHYDROGENASE RELATED"/>
    <property type="match status" value="1"/>
</dbReference>
<keyword evidence="8" id="KW-1185">Reference proteome</keyword>
<dbReference type="SMART" id="SM00829">
    <property type="entry name" value="PKS_ER"/>
    <property type="match status" value="1"/>
</dbReference>
<dbReference type="CDD" id="cd08267">
    <property type="entry name" value="MDR1"/>
    <property type="match status" value="1"/>
</dbReference>
<dbReference type="GO" id="GO:0005739">
    <property type="term" value="C:mitochondrion"/>
    <property type="evidence" value="ECO:0007669"/>
    <property type="project" value="TreeGrafter"/>
</dbReference>
<dbReference type="STRING" id="2594813.A0A395MEX6"/>
<dbReference type="InterPro" id="IPR011032">
    <property type="entry name" value="GroES-like_sf"/>
</dbReference>
<protein>
    <submittedName>
        <fullName evidence="7">Zinc-type alcohol dehydrogenase</fullName>
    </submittedName>
</protein>
<comment type="caution">
    <text evidence="7">The sequence shown here is derived from an EMBL/GenBank/DDBJ whole genome shotgun (WGS) entry which is preliminary data.</text>
</comment>
<dbReference type="InterPro" id="IPR001547">
    <property type="entry name" value="Glyco_hydro_5"/>
</dbReference>
<reference evidence="7 8" key="1">
    <citation type="journal article" date="2018" name="PLoS Pathog.">
        <title>Evolution of structural diversity of trichothecenes, a family of toxins produced by plant pathogenic and entomopathogenic fungi.</title>
        <authorList>
            <person name="Proctor R.H."/>
            <person name="McCormick S.P."/>
            <person name="Kim H.S."/>
            <person name="Cardoza R.E."/>
            <person name="Stanley A.M."/>
            <person name="Lindo L."/>
            <person name="Kelly A."/>
            <person name="Brown D.W."/>
            <person name="Lee T."/>
            <person name="Vaughan M.M."/>
            <person name="Alexander N.J."/>
            <person name="Busman M."/>
            <person name="Gutierrez S."/>
        </authorList>
    </citation>
    <scope>NUCLEOTIDE SEQUENCE [LARGE SCALE GENOMIC DNA]</scope>
    <source>
        <strain evidence="7 8">NRRL 13405</strain>
    </source>
</reference>
<dbReference type="GO" id="GO:0008270">
    <property type="term" value="F:zinc ion binding"/>
    <property type="evidence" value="ECO:0007669"/>
    <property type="project" value="InterPro"/>
</dbReference>
<dbReference type="InterPro" id="IPR017853">
    <property type="entry name" value="GH"/>
</dbReference>
<evidence type="ECO:0000313" key="7">
    <source>
        <dbReference type="EMBL" id="RFN46492.1"/>
    </source>
</evidence>
<proteinExistence type="inferred from homology"/>
<evidence type="ECO:0000259" key="6">
    <source>
        <dbReference type="SMART" id="SM00829"/>
    </source>
</evidence>
<dbReference type="InterPro" id="IPR002364">
    <property type="entry name" value="Quin_OxRdtase/zeta-crystal_CS"/>
</dbReference>
<sequence length="879" mass="95330">MKRFGLFALTQALLAVAASHDPELTARQQGNSFAGVNSFFLHAFKQQDRLDVLDAIQGAKMKVLRIFISPTAQNFKNTGSVSMPDIEPKTVGVWDDTQLKAIDQLMVEAQARGIKLTIAIHDRYQLGCWGSDAYVSKYKLPAVDCNTQPASANNVEFWYSDKNCISDFQNRIRHVLEHKNTLISGSPAWKDLSSHIFAFNIQNEGQGHLNNNVPPHPSWWCDRAGFMRGIMGSSKVLISTGGGNEFPNSDVAENWACKALDLVTIHSYMGVNEFKNKGPVALQHAKSANKLMLFEEFGALGDSKSAIVGQHIDVFNGLGVPWIPWQISKPGNKAKDYEFWTDEPSYDVSCITVAIFNLVALAFVASAGVSVGPCRFSSSAAITSVGTETTATISTNNESTETATTFLTATESMETPIESGTSTDEITSTIETFVAEITTTTKIDDMTLVTTTTGRDIETTTTTIGAATSIVGAPVIGCDSLPNPYIAPNGDRCELRCNLSSTMTESQAWVFSQRGLPWDVLHLTSQPIPTLPPPLPLPKDVPNPEEWIVVKVAFVGLNPGAIFQMTLVPPFIRSSSCVPEMDFSGTVIDVWHPDDESVSAQTRRFNKKDKILAMLPASYTLPTGTGALAQVVRIPARYAVHKPEGVSFGDGAGCLLTGLTARQLVCESGAKAGDRVLVNAASGGIGSLVVQILRKVVGVEGYIVGICSGKNLGLVQSLGADEVVDYTQHNPLNQHLTEKFSLKPFNAIIDTLGNQALYLASPTYLVPSGNYSSVGIKPPTFFIPDFLRAVLQMKINEWWPVSPWLGGVGRKWIGTSMMSPTLQDRQAIADMLGRGDIRLVRDSVWAFSDTKEAYRKLAGLHSRGKILVKVDGQVGDEES</sequence>
<dbReference type="SUPFAM" id="SSF51735">
    <property type="entry name" value="NAD(P)-binding Rossmann-fold domains"/>
    <property type="match status" value="1"/>
</dbReference>
<dbReference type="Proteomes" id="UP000265631">
    <property type="component" value="Unassembled WGS sequence"/>
</dbReference>
<dbReference type="InterPro" id="IPR036291">
    <property type="entry name" value="NAD(P)-bd_dom_sf"/>
</dbReference>
<keyword evidence="5" id="KW-0732">Signal</keyword>
<keyword evidence="3" id="KW-0560">Oxidoreductase</keyword>
<organism evidence="7 8">
    <name type="scientific">Fusarium flagelliforme</name>
    <dbReference type="NCBI Taxonomy" id="2675880"/>
    <lineage>
        <taxon>Eukaryota</taxon>
        <taxon>Fungi</taxon>
        <taxon>Dikarya</taxon>
        <taxon>Ascomycota</taxon>
        <taxon>Pezizomycotina</taxon>
        <taxon>Sordariomycetes</taxon>
        <taxon>Hypocreomycetidae</taxon>
        <taxon>Hypocreales</taxon>
        <taxon>Nectriaceae</taxon>
        <taxon>Fusarium</taxon>
        <taxon>Fusarium incarnatum-equiseti species complex</taxon>
    </lineage>
</organism>
<dbReference type="InterPro" id="IPR020843">
    <property type="entry name" value="ER"/>
</dbReference>
<feature type="chain" id="PRO_5017304085" evidence="5">
    <location>
        <begin position="20"/>
        <end position="879"/>
    </location>
</feature>
<evidence type="ECO:0000313" key="8">
    <source>
        <dbReference type="Proteomes" id="UP000265631"/>
    </source>
</evidence>
<dbReference type="InterPro" id="IPR050700">
    <property type="entry name" value="YIM1/Zinc_Alcohol_DH_Fams"/>
</dbReference>
<gene>
    <name evidence="7" type="ORF">FIE12Z_9252</name>
</gene>
<dbReference type="Pfam" id="PF26410">
    <property type="entry name" value="GH5_mannosidase"/>
    <property type="match status" value="1"/>
</dbReference>
<dbReference type="GO" id="GO:0016491">
    <property type="term" value="F:oxidoreductase activity"/>
    <property type="evidence" value="ECO:0007669"/>
    <property type="project" value="UniProtKB-KW"/>
</dbReference>
<evidence type="ECO:0000256" key="2">
    <source>
        <dbReference type="ARBA" id="ARBA00022801"/>
    </source>
</evidence>
<evidence type="ECO:0000256" key="4">
    <source>
        <dbReference type="ARBA" id="ARBA00023295"/>
    </source>
</evidence>
<dbReference type="Gene3D" id="3.90.180.10">
    <property type="entry name" value="Medium-chain alcohol dehydrogenases, catalytic domain"/>
    <property type="match status" value="1"/>
</dbReference>
<dbReference type="AlphaFoldDB" id="A0A395MEX6"/>
<evidence type="ECO:0000256" key="1">
    <source>
        <dbReference type="ARBA" id="ARBA00005641"/>
    </source>
</evidence>
<comment type="similarity">
    <text evidence="1">Belongs to the glycosyl hydrolase 5 (cellulase A) family.</text>
</comment>
<keyword evidence="2" id="KW-0378">Hydrolase</keyword>
<dbReference type="Pfam" id="PF13602">
    <property type="entry name" value="ADH_zinc_N_2"/>
    <property type="match status" value="1"/>
</dbReference>
<dbReference type="SUPFAM" id="SSF51445">
    <property type="entry name" value="(Trans)glycosidases"/>
    <property type="match status" value="1"/>
</dbReference>
<dbReference type="EMBL" id="PXXK01000296">
    <property type="protein sequence ID" value="RFN46492.1"/>
    <property type="molecule type" value="Genomic_DNA"/>
</dbReference>
<dbReference type="SUPFAM" id="SSF50129">
    <property type="entry name" value="GroES-like"/>
    <property type="match status" value="1"/>
</dbReference>
<evidence type="ECO:0000256" key="3">
    <source>
        <dbReference type="ARBA" id="ARBA00023002"/>
    </source>
</evidence>
<feature type="signal peptide" evidence="5">
    <location>
        <begin position="1"/>
        <end position="19"/>
    </location>
</feature>
<feature type="domain" description="Enoyl reductase (ER)" evidence="6">
    <location>
        <begin position="526"/>
        <end position="868"/>
    </location>
</feature>